<feature type="domain" description="Isopenicillin N synthase-like Fe(2+) 2OG dioxygenase" evidence="1">
    <location>
        <begin position="39"/>
        <end position="75"/>
    </location>
</feature>
<reference evidence="5" key="1">
    <citation type="journal article" date="2020" name="Genome Biol.">
        <title>Gamete binning: chromosome-level and haplotype-resolved genome assembly enabled by high-throughput single-cell sequencing of gamete genomes.</title>
        <authorList>
            <person name="Campoy J.A."/>
            <person name="Sun H."/>
            <person name="Goel M."/>
            <person name="Jiao W.-B."/>
            <person name="Folz-Donahue K."/>
            <person name="Wang N."/>
            <person name="Rubio M."/>
            <person name="Liu C."/>
            <person name="Kukat C."/>
            <person name="Ruiz D."/>
            <person name="Huettel B."/>
            <person name="Schneeberger K."/>
        </authorList>
    </citation>
    <scope>NUCLEOTIDE SEQUENCE [LARGE SCALE GENOMIC DNA]</scope>
    <source>
        <strain evidence="5">cv. Rojo Pasion</strain>
    </source>
</reference>
<sequence>MEMRRLGSRLMWLMHGSFGVSKEDIKWAAPKREFEYASPVLQLNSYPACPDPNRTMGLAQHTDSNLLSIVHQKHQWLASFLLNINAHLREISTRQ</sequence>
<organism evidence="3 5">
    <name type="scientific">Prunus armeniaca</name>
    <name type="common">Apricot</name>
    <name type="synonym">Armeniaca vulgaris</name>
    <dbReference type="NCBI Taxonomy" id="36596"/>
    <lineage>
        <taxon>Eukaryota</taxon>
        <taxon>Viridiplantae</taxon>
        <taxon>Streptophyta</taxon>
        <taxon>Embryophyta</taxon>
        <taxon>Tracheophyta</taxon>
        <taxon>Spermatophyta</taxon>
        <taxon>Magnoliopsida</taxon>
        <taxon>eudicotyledons</taxon>
        <taxon>Gunneridae</taxon>
        <taxon>Pentapetalae</taxon>
        <taxon>rosids</taxon>
        <taxon>fabids</taxon>
        <taxon>Rosales</taxon>
        <taxon>Rosaceae</taxon>
        <taxon>Amygdaloideae</taxon>
        <taxon>Amygdaleae</taxon>
        <taxon>Prunus</taxon>
    </lineage>
</organism>
<dbReference type="InterPro" id="IPR027443">
    <property type="entry name" value="IPNS-like_sf"/>
</dbReference>
<keyword evidence="5" id="KW-1185">Reference proteome</keyword>
<dbReference type="InterPro" id="IPR044861">
    <property type="entry name" value="IPNS-like_FE2OG_OXY"/>
</dbReference>
<gene>
    <name evidence="2" type="ORF">CURHAP_LOCUS13063</name>
    <name evidence="3" type="ORF">ORAREDHAP_LOCUS12981</name>
</gene>
<dbReference type="Proteomes" id="UP000507245">
    <property type="component" value="Unassembled WGS sequence"/>
</dbReference>
<evidence type="ECO:0000313" key="5">
    <source>
        <dbReference type="Proteomes" id="UP000507245"/>
    </source>
</evidence>
<protein>
    <recommendedName>
        <fullName evidence="1">Isopenicillin N synthase-like Fe(2+) 2OG dioxygenase domain-containing protein</fullName>
    </recommendedName>
</protein>
<dbReference type="PANTHER" id="PTHR47990">
    <property type="entry name" value="2-OXOGLUTARATE (2OG) AND FE(II)-DEPENDENT OXYGENASE SUPERFAMILY PROTEIN-RELATED"/>
    <property type="match status" value="1"/>
</dbReference>
<evidence type="ECO:0000313" key="2">
    <source>
        <dbReference type="EMBL" id="CAB4268771.1"/>
    </source>
</evidence>
<accession>A0A6J5WFX6</accession>
<reference evidence="3 4" key="2">
    <citation type="submission" date="2020-05" db="EMBL/GenBank/DDBJ databases">
        <authorList>
            <person name="Campoy J."/>
            <person name="Schneeberger K."/>
            <person name="Spophaly S."/>
        </authorList>
    </citation>
    <scope>NUCLEOTIDE SEQUENCE [LARGE SCALE GENOMIC DNA]</scope>
    <source>
        <strain evidence="3">PruArmRojPasFocal</strain>
    </source>
</reference>
<dbReference type="EMBL" id="CAEKDK010000002">
    <property type="protein sequence ID" value="CAB4268771.1"/>
    <property type="molecule type" value="Genomic_DNA"/>
</dbReference>
<evidence type="ECO:0000259" key="1">
    <source>
        <dbReference type="Pfam" id="PF03171"/>
    </source>
</evidence>
<dbReference type="Pfam" id="PF03171">
    <property type="entry name" value="2OG-FeII_Oxy"/>
    <property type="match status" value="1"/>
</dbReference>
<dbReference type="SUPFAM" id="SSF51197">
    <property type="entry name" value="Clavaminate synthase-like"/>
    <property type="match status" value="1"/>
</dbReference>
<dbReference type="Proteomes" id="UP000507222">
    <property type="component" value="Unassembled WGS sequence"/>
</dbReference>
<dbReference type="InterPro" id="IPR050231">
    <property type="entry name" value="Iron_ascorbate_oxido_reductase"/>
</dbReference>
<dbReference type="OrthoDB" id="288590at2759"/>
<evidence type="ECO:0000313" key="3">
    <source>
        <dbReference type="EMBL" id="CAB4299233.1"/>
    </source>
</evidence>
<evidence type="ECO:0000313" key="4">
    <source>
        <dbReference type="Proteomes" id="UP000507222"/>
    </source>
</evidence>
<dbReference type="AlphaFoldDB" id="A0A6J5WFX6"/>
<dbReference type="EMBL" id="CAEKKB010000002">
    <property type="protein sequence ID" value="CAB4299233.1"/>
    <property type="molecule type" value="Genomic_DNA"/>
</dbReference>
<name>A0A6J5WFX6_PRUAR</name>
<dbReference type="Gene3D" id="2.60.120.330">
    <property type="entry name" value="B-lactam Antibiotic, Isopenicillin N Synthase, Chain"/>
    <property type="match status" value="1"/>
</dbReference>
<proteinExistence type="predicted"/>